<sequence length="37" mass="4887">MLLKNIKIFYYLFFYRRFESYCIHSLIKYYLIFFYLI</sequence>
<reference evidence="2" key="1">
    <citation type="journal article" date="2021" name="Proc. Natl. Acad. Sci. U.S.A.">
        <title>A Catalog of Tens of Thousands of Viruses from Human Metagenomes Reveals Hidden Associations with Chronic Diseases.</title>
        <authorList>
            <person name="Tisza M.J."/>
            <person name="Buck C.B."/>
        </authorList>
    </citation>
    <scope>NUCLEOTIDE SEQUENCE</scope>
    <source>
        <strain evidence="2">Ct8Ri8</strain>
    </source>
</reference>
<protein>
    <submittedName>
        <fullName evidence="2">Uncharacterized protein</fullName>
    </submittedName>
</protein>
<keyword evidence="1" id="KW-0472">Membrane</keyword>
<evidence type="ECO:0000313" key="2">
    <source>
        <dbReference type="EMBL" id="DAD85330.1"/>
    </source>
</evidence>
<proteinExistence type="predicted"/>
<keyword evidence="1" id="KW-0812">Transmembrane</keyword>
<dbReference type="EMBL" id="BK014980">
    <property type="protein sequence ID" value="DAD85330.1"/>
    <property type="molecule type" value="Genomic_DNA"/>
</dbReference>
<accession>A0A8S5MT23</accession>
<name>A0A8S5MT23_9CAUD</name>
<organism evidence="2">
    <name type="scientific">Siphoviridae sp. ct8Ri8</name>
    <dbReference type="NCBI Taxonomy" id="2826170"/>
    <lineage>
        <taxon>Viruses</taxon>
        <taxon>Duplodnaviria</taxon>
        <taxon>Heunggongvirae</taxon>
        <taxon>Uroviricota</taxon>
        <taxon>Caudoviricetes</taxon>
    </lineage>
</organism>
<keyword evidence="1" id="KW-1133">Transmembrane helix</keyword>
<feature type="transmembrane region" description="Helical" evidence="1">
    <location>
        <begin position="21"/>
        <end position="36"/>
    </location>
</feature>
<evidence type="ECO:0000256" key="1">
    <source>
        <dbReference type="SAM" id="Phobius"/>
    </source>
</evidence>